<organism evidence="1 2">
    <name type="scientific">Chaetomium tenue</name>
    <dbReference type="NCBI Taxonomy" id="1854479"/>
    <lineage>
        <taxon>Eukaryota</taxon>
        <taxon>Fungi</taxon>
        <taxon>Dikarya</taxon>
        <taxon>Ascomycota</taxon>
        <taxon>Pezizomycotina</taxon>
        <taxon>Sordariomycetes</taxon>
        <taxon>Sordariomycetidae</taxon>
        <taxon>Sordariales</taxon>
        <taxon>Chaetomiaceae</taxon>
        <taxon>Chaetomium</taxon>
    </lineage>
</organism>
<dbReference type="EMBL" id="JAGIZQ010000001">
    <property type="protein sequence ID" value="KAH6649248.1"/>
    <property type="molecule type" value="Genomic_DNA"/>
</dbReference>
<gene>
    <name evidence="1" type="ORF">F5144DRAFT_1868</name>
</gene>
<reference evidence="1 2" key="1">
    <citation type="journal article" date="2021" name="Nat. Commun.">
        <title>Genetic determinants of endophytism in the Arabidopsis root mycobiome.</title>
        <authorList>
            <person name="Mesny F."/>
            <person name="Miyauchi S."/>
            <person name="Thiergart T."/>
            <person name="Pickel B."/>
            <person name="Atanasova L."/>
            <person name="Karlsson M."/>
            <person name="Huettel B."/>
            <person name="Barry K.W."/>
            <person name="Haridas S."/>
            <person name="Chen C."/>
            <person name="Bauer D."/>
            <person name="Andreopoulos W."/>
            <person name="Pangilinan J."/>
            <person name="LaButti K."/>
            <person name="Riley R."/>
            <person name="Lipzen A."/>
            <person name="Clum A."/>
            <person name="Drula E."/>
            <person name="Henrissat B."/>
            <person name="Kohler A."/>
            <person name="Grigoriev I.V."/>
            <person name="Martin F.M."/>
            <person name="Hacquard S."/>
        </authorList>
    </citation>
    <scope>NUCLEOTIDE SEQUENCE [LARGE SCALE GENOMIC DNA]</scope>
    <source>
        <strain evidence="1 2">MPI-SDFR-AT-0079</strain>
    </source>
</reference>
<comment type="caution">
    <text evidence="1">The sequence shown here is derived from an EMBL/GenBank/DDBJ whole genome shotgun (WGS) entry which is preliminary data.</text>
</comment>
<sequence>MRLLLTVVALAASHLSGFSAHANPFPGKGIGAPEQYPRRTIARVSVVDTPLVRAAQRFARDHGDDTVYNHVMRCWLLGTLMLQHNTTLQSIVDPEVHAVALLLHDLGFERTPNSTIVTLDHRFEVDGAIAARKFIRAHSQGRHWEERRVQLVWDAIALHGEHRFSFFKEPEVETVSKSVTLDFSGPDFGISEAEYAAVLEVFPQAENFKDSVVETMSWLCRTKPEMTYETFMQGYGDRFVEGYSAVGHRTVDQIIGL</sequence>
<evidence type="ECO:0000313" key="2">
    <source>
        <dbReference type="Proteomes" id="UP000724584"/>
    </source>
</evidence>
<protein>
    <submittedName>
        <fullName evidence="1">Uncharacterized protein</fullName>
    </submittedName>
</protein>
<name>A0ACB7PJH4_9PEZI</name>
<keyword evidence="2" id="KW-1185">Reference proteome</keyword>
<dbReference type="Proteomes" id="UP000724584">
    <property type="component" value="Unassembled WGS sequence"/>
</dbReference>
<evidence type="ECO:0000313" key="1">
    <source>
        <dbReference type="EMBL" id="KAH6649248.1"/>
    </source>
</evidence>
<accession>A0ACB7PJH4</accession>
<proteinExistence type="predicted"/>